<dbReference type="AlphaFoldDB" id="A0A812PYX2"/>
<feature type="transmembrane region" description="Helical" evidence="8">
    <location>
        <begin position="141"/>
        <end position="159"/>
    </location>
</feature>
<dbReference type="Proteomes" id="UP000604046">
    <property type="component" value="Unassembled WGS sequence"/>
</dbReference>
<feature type="transmembrane region" description="Helical" evidence="8">
    <location>
        <begin position="439"/>
        <end position="465"/>
    </location>
</feature>
<proteinExistence type="predicted"/>
<feature type="domain" description="Major facilitator superfamily (MFS) profile" evidence="9">
    <location>
        <begin position="406"/>
        <end position="822"/>
    </location>
</feature>
<dbReference type="PANTHER" id="PTHR43528:SF1">
    <property type="entry name" value="ALPHA-KETOGLUTARATE PERMEASE"/>
    <property type="match status" value="1"/>
</dbReference>
<sequence length="870" mass="92950">MAHGNLSDFIFLALLGVTVQWLAYPGTLFEDVGPLKAQFKSASPDMTALIKLGGGLLLFLGMIFSGVSWNPVNGKMAGFGAFITMGYSVYSAFKADGDVFIPRPLYAYAGVVLLGALHIFAFPSNPLPEKTTEVKNNHGNFSDLAALSLLGVALSWYFYPEHLFQDLGPLKAQFSSKSPDLTTLMNFVAGLMVIIALMLSGVKWNPINGKMGGFGGFLAAGYTAYSTYAADKEVFVPRLFYAYSLVIFLGALHIFAFPSNPLIKKKKGCGPRGFELLRAIPAEGLHTLLVAAIRRNEGSGPLLQRILRAWVCRLVNQQDSLALRTAIEQRNMEALQTLVSLGGTSAIVAATADEDSAGSRGNECILCACAAAGDVETLHLILDHLRSGGRTIEAMKKAGCRACVRIYWSLLLGNVLEWYEFAVFGFLEPYFQSNFFDGSAITTWLGFASTFLARPFGGVAVGLVGDLFGRKVSTFLSIFGMLIGTVGQGLVPTYQSGPVSGQVGVVLLVSLRLLQGICTGGEIAAVSTYITEVGPKRSLARSMVLIGITCNVGFLLAQFASYLTLEALGEEAMASWGWRIPFLCALAPGLVATAGRRCIPESREFEEARERSLAAPGEAGPTAKIRALLRGHRAALLVGIFSVAAIAVVQYGALAWCYVLLKGRGASSTSLITAGVVARCLAMILAPLIGWLADAKGVAWVQLMGAVVMAAAGLPLFVAMRLRADDDAAVVGFYGLGYGIFLATTGMVYFLYVVELFPVEIRNVGVGMSYNIGFCIFGGFSPMIFEASHAVASWAPGCMLSLAGCITAATVLLSLRLEKHGLLRLAHIRQDPYFQCQSSRKCEEQPAEAARPVVEDPVEVKAAGQFQAIV</sequence>
<evidence type="ECO:0000256" key="4">
    <source>
        <dbReference type="ARBA" id="ARBA00022692"/>
    </source>
</evidence>
<evidence type="ECO:0000259" key="9">
    <source>
        <dbReference type="PROSITE" id="PS50850"/>
    </source>
</evidence>
<feature type="transmembrane region" description="Helical" evidence="8">
    <location>
        <begin position="76"/>
        <end position="93"/>
    </location>
</feature>
<reference evidence="10" key="1">
    <citation type="submission" date="2021-02" db="EMBL/GenBank/DDBJ databases">
        <authorList>
            <person name="Dougan E. K."/>
            <person name="Rhodes N."/>
            <person name="Thang M."/>
            <person name="Chan C."/>
        </authorList>
    </citation>
    <scope>NUCLEOTIDE SEQUENCE</scope>
</reference>
<feature type="transmembrane region" description="Helical" evidence="8">
    <location>
        <begin position="764"/>
        <end position="785"/>
    </location>
</feature>
<dbReference type="PANTHER" id="PTHR43528">
    <property type="entry name" value="ALPHA-KETOGLUTARATE PERMEASE"/>
    <property type="match status" value="1"/>
</dbReference>
<organism evidence="10 11">
    <name type="scientific">Symbiodinium natans</name>
    <dbReference type="NCBI Taxonomy" id="878477"/>
    <lineage>
        <taxon>Eukaryota</taxon>
        <taxon>Sar</taxon>
        <taxon>Alveolata</taxon>
        <taxon>Dinophyceae</taxon>
        <taxon>Suessiales</taxon>
        <taxon>Symbiodiniaceae</taxon>
        <taxon>Symbiodinium</taxon>
    </lineage>
</organism>
<feature type="transmembrane region" description="Helical" evidence="8">
    <location>
        <begin position="731"/>
        <end position="752"/>
    </location>
</feature>
<keyword evidence="5" id="KW-0769">Symport</keyword>
<dbReference type="InterPro" id="IPR036259">
    <property type="entry name" value="MFS_trans_sf"/>
</dbReference>
<accession>A0A812PYX2</accession>
<keyword evidence="4 8" id="KW-0812">Transmembrane</keyword>
<evidence type="ECO:0000256" key="8">
    <source>
        <dbReference type="SAM" id="Phobius"/>
    </source>
</evidence>
<dbReference type="InterPro" id="IPR020846">
    <property type="entry name" value="MFS_dom"/>
</dbReference>
<feature type="transmembrane region" description="Helical" evidence="8">
    <location>
        <begin position="634"/>
        <end position="661"/>
    </location>
</feature>
<feature type="transmembrane region" description="Helical" evidence="8">
    <location>
        <begin position="406"/>
        <end position="427"/>
    </location>
</feature>
<feature type="transmembrane region" description="Helical" evidence="8">
    <location>
        <begin position="211"/>
        <end position="228"/>
    </location>
</feature>
<feature type="transmembrane region" description="Helical" evidence="8">
    <location>
        <begin position="179"/>
        <end position="199"/>
    </location>
</feature>
<evidence type="ECO:0000256" key="1">
    <source>
        <dbReference type="ARBA" id="ARBA00004651"/>
    </source>
</evidence>
<keyword evidence="7 8" id="KW-0472">Membrane</keyword>
<feature type="transmembrane region" description="Helical" evidence="8">
    <location>
        <begin position="472"/>
        <end position="491"/>
    </location>
</feature>
<feature type="transmembrane region" description="Helical" evidence="8">
    <location>
        <begin position="700"/>
        <end position="719"/>
    </location>
</feature>
<feature type="transmembrane region" description="Helical" evidence="8">
    <location>
        <begin position="105"/>
        <end position="121"/>
    </location>
</feature>
<feature type="transmembrane region" description="Helical" evidence="8">
    <location>
        <begin position="49"/>
        <end position="69"/>
    </location>
</feature>
<keyword evidence="6 8" id="KW-1133">Transmembrane helix</keyword>
<gene>
    <name evidence="10" type="primary">proP</name>
    <name evidence="10" type="ORF">SNAT2548_LOCUS18623</name>
</gene>
<feature type="transmembrane region" description="Helical" evidence="8">
    <location>
        <begin position="240"/>
        <end position="257"/>
    </location>
</feature>
<protein>
    <submittedName>
        <fullName evidence="10">ProP protein</fullName>
    </submittedName>
</protein>
<feature type="transmembrane region" description="Helical" evidence="8">
    <location>
        <begin position="542"/>
        <end position="564"/>
    </location>
</feature>
<feature type="transmembrane region" description="Helical" evidence="8">
    <location>
        <begin position="576"/>
        <end position="595"/>
    </location>
</feature>
<keyword evidence="2" id="KW-0813">Transport</keyword>
<evidence type="ECO:0000256" key="6">
    <source>
        <dbReference type="ARBA" id="ARBA00022989"/>
    </source>
</evidence>
<dbReference type="Pfam" id="PF00083">
    <property type="entry name" value="Sugar_tr"/>
    <property type="match status" value="1"/>
</dbReference>
<dbReference type="PROSITE" id="PS50850">
    <property type="entry name" value="MFS"/>
    <property type="match status" value="1"/>
</dbReference>
<comment type="caution">
    <text evidence="10">The sequence shown here is derived from an EMBL/GenBank/DDBJ whole genome shotgun (WGS) entry which is preliminary data.</text>
</comment>
<dbReference type="InterPro" id="IPR005828">
    <property type="entry name" value="MFS_sugar_transport-like"/>
</dbReference>
<dbReference type="Gene3D" id="1.20.1250.20">
    <property type="entry name" value="MFS general substrate transporter like domains"/>
    <property type="match status" value="2"/>
</dbReference>
<dbReference type="GO" id="GO:0005886">
    <property type="term" value="C:plasma membrane"/>
    <property type="evidence" value="ECO:0007669"/>
    <property type="project" value="UniProtKB-SubCell"/>
</dbReference>
<keyword evidence="11" id="KW-1185">Reference proteome</keyword>
<feature type="transmembrane region" description="Helical" evidence="8">
    <location>
        <begin position="673"/>
        <end position="693"/>
    </location>
</feature>
<keyword evidence="3" id="KW-1003">Cell membrane</keyword>
<feature type="transmembrane region" description="Helical" evidence="8">
    <location>
        <begin position="791"/>
        <end position="815"/>
    </location>
</feature>
<dbReference type="GO" id="GO:0015293">
    <property type="term" value="F:symporter activity"/>
    <property type="evidence" value="ECO:0007669"/>
    <property type="project" value="UniProtKB-KW"/>
</dbReference>
<dbReference type="EMBL" id="CAJNDS010002151">
    <property type="protein sequence ID" value="CAE7352693.1"/>
    <property type="molecule type" value="Genomic_DNA"/>
</dbReference>
<evidence type="ECO:0000256" key="7">
    <source>
        <dbReference type="ARBA" id="ARBA00023136"/>
    </source>
</evidence>
<evidence type="ECO:0000256" key="2">
    <source>
        <dbReference type="ARBA" id="ARBA00022448"/>
    </source>
</evidence>
<evidence type="ECO:0000256" key="3">
    <source>
        <dbReference type="ARBA" id="ARBA00022475"/>
    </source>
</evidence>
<comment type="subcellular location">
    <subcellularLocation>
        <location evidence="1">Cell membrane</location>
        <topology evidence="1">Multi-pass membrane protein</topology>
    </subcellularLocation>
</comment>
<evidence type="ECO:0000256" key="5">
    <source>
        <dbReference type="ARBA" id="ARBA00022847"/>
    </source>
</evidence>
<evidence type="ECO:0000313" key="10">
    <source>
        <dbReference type="EMBL" id="CAE7352693.1"/>
    </source>
</evidence>
<dbReference type="OrthoDB" id="417583at2759"/>
<feature type="transmembrane region" description="Helical" evidence="8">
    <location>
        <begin position="503"/>
        <end position="530"/>
    </location>
</feature>
<evidence type="ECO:0000313" key="11">
    <source>
        <dbReference type="Proteomes" id="UP000604046"/>
    </source>
</evidence>
<dbReference type="InterPro" id="IPR051084">
    <property type="entry name" value="H+-coupled_symporters"/>
</dbReference>
<dbReference type="SUPFAM" id="SSF103473">
    <property type="entry name" value="MFS general substrate transporter"/>
    <property type="match status" value="1"/>
</dbReference>
<name>A0A812PYX2_9DINO</name>